<dbReference type="SUPFAM" id="SSF56219">
    <property type="entry name" value="DNase I-like"/>
    <property type="match status" value="1"/>
</dbReference>
<dbReference type="InterPro" id="IPR052560">
    <property type="entry name" value="RdDP_mobile_element"/>
</dbReference>
<evidence type="ECO:0000259" key="2">
    <source>
        <dbReference type="PROSITE" id="PS50879"/>
    </source>
</evidence>
<name>A0A8X6RKQ8_TRICX</name>
<sequence length="1352" mass="154038">MRSGDLFLEASSAKQATALINLQKLAHLDVTVAPHTTLNFSRGAYNDKAGWTGAEHKAPHPDLFNTPDLPQTLKWPTSDAQSDHTSRIRCDAFSARDLDIQKQSAAASQPALDVQRRCHGPVIAKRRKSDGRSVAQTFVFWLLAGSKCEDLMTSFISWNCRGLRTRLDDLKSIISTYQPACVALQETFLKSTMTMQVRGYNCVRRDVDGDASPTGGVCLFTSNLYPSTVVTLHTSLQAVAVRIHVHSLVTVCCVYLPPNDVVPQVDLNHLVSQLPAPFILLGDFNGHSPLWGHDVTNSRGRQIEQLISDHCLCLLNNDEKTYFHAPTRTFHSLDLAICSPTLLPMLNFEVANDLHNSDHFPLLVSHVNGAGTRFRPPTYHFHRADWDKFTRLAIITGTMVQNRAVDEAVFNVTEAIRNAADAAIPRTSNSPRKLCKPWWNTSCQQAKKAQRRAWGIFRRYPTTDNLIAFKRAKALARRIRRQCQRESWIQYVSSITSSTTSQQLWRKVKAANGLYRDFNIPILETSTALYSSPLDVANLIGKTFASVSSSDSYSPAFQATKNRLERTPINFRCRQPLPYNCDFDMFELKRALSSAHNTSPGPDGISYVLLRHLSEDSLVSLLYLFNRIWREQVYPTQWQEAIVIPILKPGKDPKNPLSYRPIALTSCLCKTLERMVNARLVYQLEKNKCIPLFQSGFRKGRSTLDNIITLENKIRNAFVRRNHLVSIFFDIEKAYDRTWRYGILRTLFNFGFRGNLPTFIQHFLKLRTFRVRLAGTLSAPFTQAEGVPQGSILSVTLFICHISSILNILSPSIQASLYVDDLQISCEGSDMRMIERQLQTAVNNILKWCDTNGHSISASKSCCVHFCRKRGIHPDPEIRIRDIQIPVVPDVRFLGVIFDRRLTFLPHILHLRKRCEKSLNLLKVLSNTSWGADRTSLLRVYQAIVLSRIDYGCVAYGSACNSTLKKLDPVHHMALRICSGAFRTSPVQSLYVNCHQLPLDLRRRKLSLAFYFKILSVPSHPLQNVYMSTSMKRLYDARPSNIRPFMDRMKLHISELDLPNVRIQQRNLFLFQPWNTPRFHYINPFATYSKSTVAPVVFQRVFAYHRSQYSRYSAIYTDGSKRADYVGCGVVIEDIMHGYRLDTSCSIFTAEAVAIYRALQLIDSTMPRKYCIYTDSMSVLEALENYHDRCHPVVCTILDITSRLYSKGFDIVFCWLPSHVGIIGNEQADSAAKSAMTHLLLAVPLSDMKRVIMHHIFKIWQESWSQQLDNKLHSVKPVIGAWPVMPMRRTDVKLTRLRIGHIRFTHRHLLFGERAPECPSCNVSYTVHHILIDCPVFNSSHHLFSYIYFNVT</sequence>
<organism evidence="3 4">
    <name type="scientific">Trichonephila clavipes</name>
    <name type="common">Golden silk orbweaver</name>
    <name type="synonym">Nephila clavipes</name>
    <dbReference type="NCBI Taxonomy" id="2585209"/>
    <lineage>
        <taxon>Eukaryota</taxon>
        <taxon>Metazoa</taxon>
        <taxon>Ecdysozoa</taxon>
        <taxon>Arthropoda</taxon>
        <taxon>Chelicerata</taxon>
        <taxon>Arachnida</taxon>
        <taxon>Araneae</taxon>
        <taxon>Araneomorphae</taxon>
        <taxon>Entelegynae</taxon>
        <taxon>Araneoidea</taxon>
        <taxon>Nephilidae</taxon>
        <taxon>Trichonephila</taxon>
    </lineage>
</organism>
<reference evidence="3" key="1">
    <citation type="submission" date="2020-08" db="EMBL/GenBank/DDBJ databases">
        <title>Multicomponent nature underlies the extraordinary mechanical properties of spider dragline silk.</title>
        <authorList>
            <person name="Kono N."/>
            <person name="Nakamura H."/>
            <person name="Mori M."/>
            <person name="Yoshida Y."/>
            <person name="Ohtoshi R."/>
            <person name="Malay A.D."/>
            <person name="Moran D.A.P."/>
            <person name="Tomita M."/>
            <person name="Numata K."/>
            <person name="Arakawa K."/>
        </authorList>
    </citation>
    <scope>NUCLEOTIDE SEQUENCE</scope>
</reference>
<dbReference type="GO" id="GO:0003676">
    <property type="term" value="F:nucleic acid binding"/>
    <property type="evidence" value="ECO:0007669"/>
    <property type="project" value="InterPro"/>
</dbReference>
<dbReference type="PROSITE" id="PS50879">
    <property type="entry name" value="RNASE_H_1"/>
    <property type="match status" value="1"/>
</dbReference>
<dbReference type="InterPro" id="IPR000477">
    <property type="entry name" value="RT_dom"/>
</dbReference>
<dbReference type="InterPro" id="IPR012337">
    <property type="entry name" value="RNaseH-like_sf"/>
</dbReference>
<comment type="caution">
    <text evidence="3">The sequence shown here is derived from an EMBL/GenBank/DDBJ whole genome shotgun (WGS) entry which is preliminary data.</text>
</comment>
<dbReference type="InterPro" id="IPR036691">
    <property type="entry name" value="Endo/exonu/phosph_ase_sf"/>
</dbReference>
<dbReference type="PANTHER" id="PTHR36688">
    <property type="entry name" value="ENDO/EXONUCLEASE/PHOSPHATASE DOMAIN-CONTAINING PROTEIN"/>
    <property type="match status" value="1"/>
</dbReference>
<dbReference type="PROSITE" id="PS50878">
    <property type="entry name" value="RT_POL"/>
    <property type="match status" value="1"/>
</dbReference>
<dbReference type="InterPro" id="IPR002156">
    <property type="entry name" value="RNaseH_domain"/>
</dbReference>
<dbReference type="InterPro" id="IPR036397">
    <property type="entry name" value="RNaseH_sf"/>
</dbReference>
<accession>A0A8X6RKQ8</accession>
<dbReference type="CDD" id="cd09276">
    <property type="entry name" value="Rnase_HI_RT_non_LTR"/>
    <property type="match status" value="1"/>
</dbReference>
<keyword evidence="3" id="KW-0695">RNA-directed DNA polymerase</keyword>
<evidence type="ECO:0000313" key="4">
    <source>
        <dbReference type="Proteomes" id="UP000887159"/>
    </source>
</evidence>
<feature type="domain" description="Reverse transcriptase" evidence="1">
    <location>
        <begin position="627"/>
        <end position="898"/>
    </location>
</feature>
<feature type="domain" description="RNase H type-1" evidence="2">
    <location>
        <begin position="1109"/>
        <end position="1237"/>
    </location>
</feature>
<gene>
    <name evidence="3" type="primary">X-element ORF2</name>
    <name evidence="3" type="ORF">TNCV_2292231</name>
</gene>
<dbReference type="Pfam" id="PF00075">
    <property type="entry name" value="RNase_H"/>
    <property type="match status" value="1"/>
</dbReference>
<proteinExistence type="predicted"/>
<dbReference type="GO" id="GO:0004523">
    <property type="term" value="F:RNA-DNA hybrid ribonuclease activity"/>
    <property type="evidence" value="ECO:0007669"/>
    <property type="project" value="InterPro"/>
</dbReference>
<dbReference type="Proteomes" id="UP000887159">
    <property type="component" value="Unassembled WGS sequence"/>
</dbReference>
<dbReference type="EMBL" id="BMAU01021190">
    <property type="protein sequence ID" value="GFX96335.1"/>
    <property type="molecule type" value="Genomic_DNA"/>
</dbReference>
<evidence type="ECO:0000313" key="3">
    <source>
        <dbReference type="EMBL" id="GFX96335.1"/>
    </source>
</evidence>
<dbReference type="PANTHER" id="PTHR36688:SF2">
    <property type="entry name" value="ENDONUCLEASE_EXONUCLEASE_PHOSPHATASE DOMAIN-CONTAINING PROTEIN"/>
    <property type="match status" value="1"/>
</dbReference>
<dbReference type="InterPro" id="IPR005135">
    <property type="entry name" value="Endo/exonuclease/phosphatase"/>
</dbReference>
<dbReference type="Pfam" id="PF00078">
    <property type="entry name" value="RVT_1"/>
    <property type="match status" value="1"/>
</dbReference>
<dbReference type="Pfam" id="PF14529">
    <property type="entry name" value="Exo_endo_phos_2"/>
    <property type="match status" value="1"/>
</dbReference>
<dbReference type="SUPFAM" id="SSF53098">
    <property type="entry name" value="Ribonuclease H-like"/>
    <property type="match status" value="1"/>
</dbReference>
<dbReference type="Gene3D" id="3.60.10.10">
    <property type="entry name" value="Endonuclease/exonuclease/phosphatase"/>
    <property type="match status" value="1"/>
</dbReference>
<evidence type="ECO:0000259" key="1">
    <source>
        <dbReference type="PROSITE" id="PS50878"/>
    </source>
</evidence>
<dbReference type="GO" id="GO:0003964">
    <property type="term" value="F:RNA-directed DNA polymerase activity"/>
    <property type="evidence" value="ECO:0007669"/>
    <property type="project" value="UniProtKB-KW"/>
</dbReference>
<dbReference type="Gene3D" id="3.30.420.10">
    <property type="entry name" value="Ribonuclease H-like superfamily/Ribonuclease H"/>
    <property type="match status" value="1"/>
</dbReference>
<protein>
    <submittedName>
        <fullName evidence="3">Probable RNA-directed DNA polymerase from transposon X-element</fullName>
    </submittedName>
</protein>
<keyword evidence="4" id="KW-1185">Reference proteome</keyword>
<keyword evidence="3" id="KW-0548">Nucleotidyltransferase</keyword>
<keyword evidence="3" id="KW-0808">Transferase</keyword>
<dbReference type="CDD" id="cd01650">
    <property type="entry name" value="RT_nLTR_like"/>
    <property type="match status" value="1"/>
</dbReference>